<dbReference type="Pfam" id="PF04437">
    <property type="entry name" value="RINT1_TIP1"/>
    <property type="match status" value="1"/>
</dbReference>
<dbReference type="AlphaFoldDB" id="A0A8H3U233"/>
<dbReference type="PANTHER" id="PTHR13520">
    <property type="entry name" value="RAD50-INTERACTING PROTEIN 1 RINT-1"/>
    <property type="match status" value="1"/>
</dbReference>
<dbReference type="OrthoDB" id="407410at2759"/>
<reference evidence="1" key="1">
    <citation type="submission" date="2020-07" db="EMBL/GenBank/DDBJ databases">
        <title>Draft Genome Sequence of a Deep-Sea Yeast, Naganishia (Cryptococcus) liquefaciens strain N6.</title>
        <authorList>
            <person name="Han Y.W."/>
            <person name="Kajitani R."/>
            <person name="Morimoto H."/>
            <person name="Parhat M."/>
            <person name="Tsubouchi H."/>
            <person name="Bakenova O."/>
            <person name="Ogata M."/>
            <person name="Argunhan B."/>
            <person name="Aoki R."/>
            <person name="Kajiwara S."/>
            <person name="Itoh T."/>
            <person name="Iwasaki H."/>
        </authorList>
    </citation>
    <scope>NUCLEOTIDE SEQUENCE</scope>
    <source>
        <strain evidence="1">N6</strain>
    </source>
</reference>
<keyword evidence="2" id="KW-1185">Reference proteome</keyword>
<dbReference type="InterPro" id="IPR042044">
    <property type="entry name" value="EXOC6PINT-1/Sec15/Tip20_C_dom2"/>
</dbReference>
<evidence type="ECO:0000313" key="1">
    <source>
        <dbReference type="EMBL" id="GHJ90379.1"/>
    </source>
</evidence>
<evidence type="ECO:0000313" key="2">
    <source>
        <dbReference type="Proteomes" id="UP000620104"/>
    </source>
</evidence>
<comment type="caution">
    <text evidence="1">The sequence shown here is derived from an EMBL/GenBank/DDBJ whole genome shotgun (WGS) entry which is preliminary data.</text>
</comment>
<dbReference type="InterPro" id="IPR007528">
    <property type="entry name" value="RINT1_Tip20"/>
</dbReference>
<dbReference type="PROSITE" id="PS51386">
    <property type="entry name" value="RINT1_TIP20"/>
    <property type="match status" value="1"/>
</dbReference>
<dbReference type="GO" id="GO:0060628">
    <property type="term" value="P:regulation of ER to Golgi vesicle-mediated transport"/>
    <property type="evidence" value="ECO:0007669"/>
    <property type="project" value="TreeGrafter"/>
</dbReference>
<dbReference type="GO" id="GO:0006888">
    <property type="term" value="P:endoplasmic reticulum to Golgi vesicle-mediated transport"/>
    <property type="evidence" value="ECO:0007669"/>
    <property type="project" value="InterPro"/>
</dbReference>
<evidence type="ECO:0008006" key="3">
    <source>
        <dbReference type="Google" id="ProtNLM"/>
    </source>
</evidence>
<protein>
    <recommendedName>
        <fullName evidence="3">RAD50-interacting protein 1</fullName>
    </recommendedName>
</protein>
<proteinExistence type="predicted"/>
<name>A0A8H3U233_9TREE</name>
<dbReference type="GO" id="GO:0070939">
    <property type="term" value="C:Dsl1/NZR complex"/>
    <property type="evidence" value="ECO:0007669"/>
    <property type="project" value="InterPro"/>
</dbReference>
<sequence length="867" mass="98443">MASLSREIATLRQAIASAEGSASNDEILETIDKQFTSWDDLIAAENGDSARTRLENEIEKCRKVQADSEAELELVESRIRDITAKARTRLQGLLQSAQSLSLSRYELIDTLGRLERELLGGEIDSKDAVHGETERPKAEQDWLGGDDLSVLRRLEAVHSKMEELARSLKWIAVLEQVAVLSQETLQPLLDASSQYTSPLTVLPKYRSLYKLVSDMQRTLPKSMNLLKVSEEIRRQTWKDLKDRLSVNLSTALEAIGWPRKVNYPSLSAETRKSFERAFRELLQLQNESEKLYRQDPMQSLVDSISVRALYPFVIMAKPVALRFRFHFEGDRGTNRLDKPEWAFSHILDLIFEQRSFAEGYLQPLLTRSGFGRVNATSEMIAQLLPLPLALLRHRFPYLLDHPALLAHTVYQTVVFDDSIRQNGFEYARTWKALHAKQHSDNASSSGDVADGEWIGLTEEVLGTENWFERWLSGEKKFADDQFGDIISSDEAWTIVVPETIEESGGSNEALETEFRPTMGARKVKALIEQVADRYASLPTLKHRYPFLASIQTPLLKSYFSRISGSLDAFETLSSAFVRAVPGALTGHGNNVNDPARMTRGVNGLQRLAKAWISAAWVRDGIVAWQDEILYLQITADIESDSEYSRRAIEDDIFASNSPERNVFDRRLQEFDSLTARAEDLIVKHITHEVEKDLKQHLTRRWDTAEAPEELRLDPALVTPLTTFSAQIAHLARILPSSSTRKLYQSIVSHISNHIMQRAVFAGWSKYTELGGRELLGEVEAWIEASRHGLEGSNVIRHPELAWSQLYEAARILALPRDVTPEKTTTYSQAMALVFGSEYERLQENMGLKETSQEQAQVIMRRRVECWR</sequence>
<dbReference type="Gene3D" id="1.20.58.670">
    <property type="entry name" value="Dsl1p vesicle tethering complex, Tip20p subunit, domain D"/>
    <property type="match status" value="1"/>
</dbReference>
<dbReference type="Proteomes" id="UP000620104">
    <property type="component" value="Unassembled WGS sequence"/>
</dbReference>
<dbReference type="GO" id="GO:0006890">
    <property type="term" value="P:retrograde vesicle-mediated transport, Golgi to endoplasmic reticulum"/>
    <property type="evidence" value="ECO:0007669"/>
    <property type="project" value="InterPro"/>
</dbReference>
<dbReference type="EMBL" id="BLZA01000058">
    <property type="protein sequence ID" value="GHJ90379.1"/>
    <property type="molecule type" value="Genomic_DNA"/>
</dbReference>
<organism evidence="1 2">
    <name type="scientific">Naganishia liquefaciens</name>
    <dbReference type="NCBI Taxonomy" id="104408"/>
    <lineage>
        <taxon>Eukaryota</taxon>
        <taxon>Fungi</taxon>
        <taxon>Dikarya</taxon>
        <taxon>Basidiomycota</taxon>
        <taxon>Agaricomycotina</taxon>
        <taxon>Tremellomycetes</taxon>
        <taxon>Filobasidiales</taxon>
        <taxon>Filobasidiaceae</taxon>
        <taxon>Naganishia</taxon>
    </lineage>
</organism>
<gene>
    <name evidence="1" type="ORF">NliqN6_6781</name>
</gene>
<dbReference type="PANTHER" id="PTHR13520:SF0">
    <property type="entry name" value="RAD50-INTERACTING PROTEIN 1"/>
    <property type="match status" value="1"/>
</dbReference>
<accession>A0A8H3U233</accession>